<proteinExistence type="predicted"/>
<dbReference type="RefSeq" id="WP_122228804.1">
    <property type="nucleotide sequence ID" value="NZ_RDQO01000002.1"/>
</dbReference>
<accession>A0A3M6QV30</accession>
<sequence>MAGNSGSPALFMRVQKINSPSTFGAACRHNKREQYGKGIDRSRSHRNYCLTPFATARETQEKARRKLRAAGLGNGKGLKPLRKNAVHAVEFLFSLPSEFLGDQRQYFQDCLEWIHRHVCVPENVLSADVHLDEGAPHMHVIILPLIEGRMRGADVAGKGPVLRQYGASFFSEVASRHGLQRRGKAKGARRQAIIARILDHYRSNTPQILSDPTWPVIAQAIEQDPESFLGRILPDAFQPSMQQQGQAPTPASAHHAVDGVGLQADGPNDEAAESLCSVDFTLPMQGLAGRQKTAPGASSMEQAEEVPAAAGPLAPARPAHLCRPVPVALPATSAVAIAGSALIALRRCAKEWWRSRTHSSCAPSKAVPALARAPPPPDTSNQMGLRSTRIRAPCKRRTVAGKSESFQWISRKIWRFYGWFR</sequence>
<dbReference type="Gene3D" id="3.30.930.30">
    <property type="match status" value="1"/>
</dbReference>
<dbReference type="Proteomes" id="UP000278006">
    <property type="component" value="Unassembled WGS sequence"/>
</dbReference>
<reference evidence="2 3" key="1">
    <citation type="submission" date="2018-10" db="EMBL/GenBank/DDBJ databases">
        <title>Draft genome of Cortibacter populi DSM10536.</title>
        <authorList>
            <person name="Bernier A.-M."/>
            <person name="Bernard K."/>
        </authorList>
    </citation>
    <scope>NUCLEOTIDE SEQUENCE [LARGE SCALE GENOMIC DNA]</scope>
    <source>
        <strain evidence="2 3">DSM 105136</strain>
    </source>
</reference>
<dbReference type="GO" id="GO:0003677">
    <property type="term" value="F:DNA binding"/>
    <property type="evidence" value="ECO:0007669"/>
    <property type="project" value="InterPro"/>
</dbReference>
<feature type="region of interest" description="Disordered" evidence="1">
    <location>
        <begin position="241"/>
        <end position="268"/>
    </location>
</feature>
<dbReference type="CDD" id="cd17242">
    <property type="entry name" value="MobM_relaxase"/>
    <property type="match status" value="1"/>
</dbReference>
<comment type="caution">
    <text evidence="2">The sequence shown here is derived from an EMBL/GenBank/DDBJ whole genome shotgun (WGS) entry which is preliminary data.</text>
</comment>
<feature type="region of interest" description="Disordered" evidence="1">
    <location>
        <begin position="364"/>
        <end position="385"/>
    </location>
</feature>
<evidence type="ECO:0000313" key="3">
    <source>
        <dbReference type="Proteomes" id="UP000278006"/>
    </source>
</evidence>
<dbReference type="AlphaFoldDB" id="A0A3M6QV30"/>
<evidence type="ECO:0000313" key="2">
    <source>
        <dbReference type="EMBL" id="RMX06833.1"/>
    </source>
</evidence>
<dbReference type="InterPro" id="IPR001668">
    <property type="entry name" value="Mob_Pre"/>
</dbReference>
<evidence type="ECO:0008006" key="4">
    <source>
        <dbReference type="Google" id="ProtNLM"/>
    </source>
</evidence>
<dbReference type="OrthoDB" id="8536512at2"/>
<keyword evidence="3" id="KW-1185">Reference proteome</keyword>
<dbReference type="Pfam" id="PF01076">
    <property type="entry name" value="Mob_Pre"/>
    <property type="match status" value="1"/>
</dbReference>
<dbReference type="EMBL" id="RDQO01000002">
    <property type="protein sequence ID" value="RMX06833.1"/>
    <property type="molecule type" value="Genomic_DNA"/>
</dbReference>
<name>A0A3M6QV30_9BURK</name>
<protein>
    <recommendedName>
        <fullName evidence="4">Plasmid recombination enzyme</fullName>
    </recommendedName>
</protein>
<gene>
    <name evidence="2" type="ORF">D8I35_10095</name>
</gene>
<organism evidence="2 3">
    <name type="scientific">Corticibacter populi</name>
    <dbReference type="NCBI Taxonomy" id="1550736"/>
    <lineage>
        <taxon>Bacteria</taxon>
        <taxon>Pseudomonadati</taxon>
        <taxon>Pseudomonadota</taxon>
        <taxon>Betaproteobacteria</taxon>
        <taxon>Burkholderiales</taxon>
        <taxon>Comamonadaceae</taxon>
        <taxon>Corticibacter</taxon>
    </lineage>
</organism>
<dbReference type="GO" id="GO:0006310">
    <property type="term" value="P:DNA recombination"/>
    <property type="evidence" value="ECO:0007669"/>
    <property type="project" value="InterPro"/>
</dbReference>
<evidence type="ECO:0000256" key="1">
    <source>
        <dbReference type="SAM" id="MobiDB-lite"/>
    </source>
</evidence>